<feature type="transmembrane region" description="Helical" evidence="8">
    <location>
        <begin position="12"/>
        <end position="36"/>
    </location>
</feature>
<evidence type="ECO:0000256" key="4">
    <source>
        <dbReference type="ARBA" id="ARBA00022692"/>
    </source>
</evidence>
<feature type="transmembrane region" description="Helical" evidence="8">
    <location>
        <begin position="74"/>
        <end position="93"/>
    </location>
</feature>
<gene>
    <name evidence="10" type="ORF">RQP52_36020</name>
</gene>
<keyword evidence="2" id="KW-0813">Transport</keyword>
<reference evidence="10 11" key="1">
    <citation type="submission" date="2023-10" db="EMBL/GenBank/DDBJ databases">
        <title>Paenibacillus strain PFR10 Genome sequencing and assembly.</title>
        <authorList>
            <person name="Kim I."/>
        </authorList>
    </citation>
    <scope>NUCLEOTIDE SEQUENCE [LARGE SCALE GENOMIC DNA]</scope>
    <source>
        <strain evidence="10 11">PFR10</strain>
    </source>
</reference>
<comment type="caution">
    <text evidence="10">The sequence shown here is derived from an EMBL/GenBank/DDBJ whole genome shotgun (WGS) entry which is preliminary data.</text>
</comment>
<feature type="transmembrane region" description="Helical" evidence="8">
    <location>
        <begin position="225"/>
        <end position="251"/>
    </location>
</feature>
<dbReference type="Gene3D" id="1.20.1250.20">
    <property type="entry name" value="MFS general substrate transporter like domains"/>
    <property type="match status" value="1"/>
</dbReference>
<evidence type="ECO:0000256" key="5">
    <source>
        <dbReference type="ARBA" id="ARBA00022989"/>
    </source>
</evidence>
<evidence type="ECO:0000313" key="11">
    <source>
        <dbReference type="Proteomes" id="UP001260980"/>
    </source>
</evidence>
<dbReference type="InterPro" id="IPR036259">
    <property type="entry name" value="MFS_trans_sf"/>
</dbReference>
<organism evidence="10 11">
    <name type="scientific">Paenibacillus violae</name>
    <dbReference type="NCBI Taxonomy" id="3077234"/>
    <lineage>
        <taxon>Bacteria</taxon>
        <taxon>Bacillati</taxon>
        <taxon>Bacillota</taxon>
        <taxon>Bacilli</taxon>
        <taxon>Bacillales</taxon>
        <taxon>Paenibacillaceae</taxon>
        <taxon>Paenibacillus</taxon>
    </lineage>
</organism>
<keyword evidence="4 8" id="KW-0812">Transmembrane</keyword>
<dbReference type="InterPro" id="IPR050171">
    <property type="entry name" value="MFS_Transporters"/>
</dbReference>
<dbReference type="PANTHER" id="PTHR23517:SF3">
    <property type="entry name" value="INTEGRAL MEMBRANE TRANSPORT PROTEIN"/>
    <property type="match status" value="1"/>
</dbReference>
<evidence type="ECO:0000256" key="3">
    <source>
        <dbReference type="ARBA" id="ARBA00022475"/>
    </source>
</evidence>
<dbReference type="InterPro" id="IPR005829">
    <property type="entry name" value="Sugar_transporter_CS"/>
</dbReference>
<evidence type="ECO:0000259" key="9">
    <source>
        <dbReference type="PROSITE" id="PS50850"/>
    </source>
</evidence>
<protein>
    <submittedName>
        <fullName evidence="10">MFS transporter</fullName>
    </submittedName>
</protein>
<feature type="transmembrane region" description="Helical" evidence="8">
    <location>
        <begin position="165"/>
        <end position="182"/>
    </location>
</feature>
<keyword evidence="11" id="KW-1185">Reference proteome</keyword>
<dbReference type="InterPro" id="IPR020846">
    <property type="entry name" value="MFS_dom"/>
</dbReference>
<dbReference type="PROSITE" id="PS50850">
    <property type="entry name" value="MFS"/>
    <property type="match status" value="1"/>
</dbReference>
<dbReference type="Proteomes" id="UP001260980">
    <property type="component" value="Unassembled WGS sequence"/>
</dbReference>
<feature type="transmembrane region" description="Helical" evidence="8">
    <location>
        <begin position="99"/>
        <end position="117"/>
    </location>
</feature>
<feature type="transmembrane region" description="Helical" evidence="8">
    <location>
        <begin position="137"/>
        <end position="159"/>
    </location>
</feature>
<evidence type="ECO:0000256" key="7">
    <source>
        <dbReference type="SAM" id="MobiDB-lite"/>
    </source>
</evidence>
<keyword evidence="3" id="KW-1003">Cell membrane</keyword>
<evidence type="ECO:0000256" key="8">
    <source>
        <dbReference type="SAM" id="Phobius"/>
    </source>
</evidence>
<feature type="domain" description="Major facilitator superfamily (MFS) profile" evidence="9">
    <location>
        <begin position="1"/>
        <end position="354"/>
    </location>
</feature>
<dbReference type="SUPFAM" id="SSF103473">
    <property type="entry name" value="MFS general substrate transporter"/>
    <property type="match status" value="1"/>
</dbReference>
<keyword evidence="5 8" id="KW-1133">Transmembrane helix</keyword>
<accession>A0ABU3RR63</accession>
<evidence type="ECO:0000256" key="2">
    <source>
        <dbReference type="ARBA" id="ARBA00022448"/>
    </source>
</evidence>
<feature type="region of interest" description="Disordered" evidence="7">
    <location>
        <begin position="335"/>
        <end position="354"/>
    </location>
</feature>
<evidence type="ECO:0000256" key="1">
    <source>
        <dbReference type="ARBA" id="ARBA00004651"/>
    </source>
</evidence>
<proteinExistence type="predicted"/>
<feature type="transmembrane region" description="Helical" evidence="8">
    <location>
        <begin position="271"/>
        <end position="293"/>
    </location>
</feature>
<evidence type="ECO:0000313" key="10">
    <source>
        <dbReference type="EMBL" id="MDU0206469.1"/>
    </source>
</evidence>
<feature type="transmembrane region" description="Helical" evidence="8">
    <location>
        <begin position="305"/>
        <end position="326"/>
    </location>
</feature>
<dbReference type="PANTHER" id="PTHR23517">
    <property type="entry name" value="RESISTANCE PROTEIN MDTM, PUTATIVE-RELATED-RELATED"/>
    <property type="match status" value="1"/>
</dbReference>
<keyword evidence="6 8" id="KW-0472">Membrane</keyword>
<evidence type="ECO:0000256" key="6">
    <source>
        <dbReference type="ARBA" id="ARBA00023136"/>
    </source>
</evidence>
<dbReference type="InterPro" id="IPR011701">
    <property type="entry name" value="MFS"/>
</dbReference>
<feature type="transmembrane region" description="Helical" evidence="8">
    <location>
        <begin position="42"/>
        <end position="62"/>
    </location>
</feature>
<comment type="subcellular location">
    <subcellularLocation>
        <location evidence="1">Cell membrane</location>
        <topology evidence="1">Multi-pass membrane protein</topology>
    </subcellularLocation>
</comment>
<name>A0ABU3RR63_9BACL</name>
<dbReference type="RefSeq" id="WP_315956260.1">
    <property type="nucleotide sequence ID" value="NZ_JAWCUD010000027.1"/>
</dbReference>
<feature type="compositionally biased region" description="Polar residues" evidence="7">
    <location>
        <begin position="338"/>
        <end position="354"/>
    </location>
</feature>
<dbReference type="Pfam" id="PF07690">
    <property type="entry name" value="MFS_1"/>
    <property type="match status" value="1"/>
</dbReference>
<dbReference type="EMBL" id="JAWCUD010000027">
    <property type="protein sequence ID" value="MDU0206469.1"/>
    <property type="molecule type" value="Genomic_DNA"/>
</dbReference>
<dbReference type="PROSITE" id="PS00216">
    <property type="entry name" value="SUGAR_TRANSPORT_1"/>
    <property type="match status" value="1"/>
</dbReference>
<sequence length="354" mass="39156">MRIRDWDRNLKFRLGVEFAFNVVFWTFLPFLAIFFANSFGKGWAGLLLVLSQALSVAGNLLGGYSADRWGRKRMMVLAACIQGIGYGIFAIAASSWVSWPLISYLGFTLASFAGSLYSPASEAMVADVVEEKHRSSIFAVFWTSTNLAVVFGPALGAVLFKDSPYILLLVASVFCLLISAVLNRGLRETLPHYSPVNPRKKDDGPCYKFLAEQLRGYRIIASDQVFLLFIIAGVLLALTFMQLDILFPVFFKETIPSTDILGFGGWHWVVSGQQLFGLIVSEFGLFVALFTVSVTKWMTSYKDRYVFIGGALLYAIGMVLFSESAIRRYIGPPDSARFSPSKSAGSAESRTVSF</sequence>